<organism evidence="3 4">
    <name type="scientific">Sodaliphilus pleomorphus</name>
    <dbReference type="NCBI Taxonomy" id="2606626"/>
    <lineage>
        <taxon>Bacteria</taxon>
        <taxon>Pseudomonadati</taxon>
        <taxon>Bacteroidota</taxon>
        <taxon>Bacteroidia</taxon>
        <taxon>Bacteroidales</taxon>
        <taxon>Muribaculaceae</taxon>
        <taxon>Sodaliphilus</taxon>
    </lineage>
</organism>
<comment type="caution">
    <text evidence="3">The sequence shown here is derived from an EMBL/GenBank/DDBJ whole genome shotgun (WGS) entry which is preliminary data.</text>
</comment>
<keyword evidence="4" id="KW-1185">Reference proteome</keyword>
<dbReference type="EMBL" id="VULT01000012">
    <property type="protein sequence ID" value="MSS17772.1"/>
    <property type="molecule type" value="Genomic_DNA"/>
</dbReference>
<keyword evidence="2" id="KW-1133">Transmembrane helix</keyword>
<sequence length="111" mass="12333">MTEIEVYDTEAAADPETGAHPVKARVRKRTDNKGTSKATEATERRETKAESLESATNGKTLDEVTVTASRPPSLWERIKQGAGWATALVILAAAGWIIYKLKKQKRHEQRE</sequence>
<evidence type="ECO:0000256" key="2">
    <source>
        <dbReference type="SAM" id="Phobius"/>
    </source>
</evidence>
<protein>
    <submittedName>
        <fullName evidence="3">Uncharacterized protein</fullName>
    </submittedName>
</protein>
<evidence type="ECO:0000313" key="4">
    <source>
        <dbReference type="Proteomes" id="UP000483362"/>
    </source>
</evidence>
<feature type="compositionally biased region" description="Acidic residues" evidence="1">
    <location>
        <begin position="1"/>
        <end position="13"/>
    </location>
</feature>
<accession>A0A6L5XFA9</accession>
<proteinExistence type="predicted"/>
<feature type="compositionally biased region" description="Basic and acidic residues" evidence="1">
    <location>
        <begin position="29"/>
        <end position="51"/>
    </location>
</feature>
<keyword evidence="2" id="KW-0812">Transmembrane</keyword>
<dbReference type="RefSeq" id="WP_154326448.1">
    <property type="nucleotide sequence ID" value="NZ_CP045696.1"/>
</dbReference>
<reference evidence="3 4" key="1">
    <citation type="submission" date="2019-08" db="EMBL/GenBank/DDBJ databases">
        <title>In-depth cultivation of the pig gut microbiome towards novel bacterial diversity and tailored functional studies.</title>
        <authorList>
            <person name="Wylensek D."/>
            <person name="Hitch T.C.A."/>
            <person name="Clavel T."/>
        </authorList>
    </citation>
    <scope>NUCLEOTIDE SEQUENCE [LARGE SCALE GENOMIC DNA]</scope>
    <source>
        <strain evidence="3 4">Oil-RF-744-WCA-WT-10</strain>
    </source>
</reference>
<evidence type="ECO:0000313" key="3">
    <source>
        <dbReference type="EMBL" id="MSS17772.1"/>
    </source>
</evidence>
<feature type="transmembrane region" description="Helical" evidence="2">
    <location>
        <begin position="81"/>
        <end position="99"/>
    </location>
</feature>
<name>A0A6L5XFA9_9BACT</name>
<dbReference type="Proteomes" id="UP000483362">
    <property type="component" value="Unassembled WGS sequence"/>
</dbReference>
<dbReference type="AlphaFoldDB" id="A0A6L5XFA9"/>
<keyword evidence="2" id="KW-0472">Membrane</keyword>
<gene>
    <name evidence="3" type="ORF">FYJ29_08400</name>
</gene>
<evidence type="ECO:0000256" key="1">
    <source>
        <dbReference type="SAM" id="MobiDB-lite"/>
    </source>
</evidence>
<feature type="region of interest" description="Disordered" evidence="1">
    <location>
        <begin position="1"/>
        <end position="69"/>
    </location>
</feature>